<name>A0A2I1LAS0_9LACT</name>
<dbReference type="SUPFAM" id="SSF52540">
    <property type="entry name" value="P-loop containing nucleoside triphosphate hydrolases"/>
    <property type="match status" value="1"/>
</dbReference>
<comment type="caution">
    <text evidence="14">The sequence shown here is derived from an EMBL/GenBank/DDBJ whole genome shotgun (WGS) entry which is preliminary data.</text>
</comment>
<reference evidence="14 15" key="1">
    <citation type="submission" date="2018-04" db="EMBL/GenBank/DDBJ databases">
        <title>Aerococcus urinae genomes.</title>
        <authorList>
            <person name="Hilt E."/>
            <person name="Gilbert N.M."/>
            <person name="Thomas-White K."/>
            <person name="Putonti C."/>
            <person name="Lewis A.L."/>
            <person name="Visck K.L."/>
            <person name="Wolfe A.J."/>
        </authorList>
    </citation>
    <scope>NUCLEOTIDE SEQUENCE [LARGE SCALE GENOMIC DNA]</scope>
    <source>
        <strain evidence="14 15">UMB7480</strain>
    </source>
</reference>
<keyword evidence="4 13" id="KW-0378">Hydrolase</keyword>
<evidence type="ECO:0000256" key="12">
    <source>
        <dbReference type="ARBA" id="ARBA00048988"/>
    </source>
</evidence>
<evidence type="ECO:0000256" key="1">
    <source>
        <dbReference type="ARBA" id="ARBA00022722"/>
    </source>
</evidence>
<evidence type="ECO:0000256" key="7">
    <source>
        <dbReference type="ARBA" id="ARBA00022840"/>
    </source>
</evidence>
<dbReference type="HAMAP" id="MF_01451">
    <property type="entry name" value="AddA"/>
    <property type="match status" value="1"/>
</dbReference>
<proteinExistence type="inferred from homology"/>
<evidence type="ECO:0000256" key="8">
    <source>
        <dbReference type="ARBA" id="ARBA00023125"/>
    </source>
</evidence>
<dbReference type="Gene3D" id="3.40.50.300">
    <property type="entry name" value="P-loop containing nucleotide triphosphate hydrolases"/>
    <property type="match status" value="4"/>
</dbReference>
<dbReference type="EC" id="5.6.2.4" evidence="13"/>
<evidence type="ECO:0000256" key="6">
    <source>
        <dbReference type="ARBA" id="ARBA00022839"/>
    </source>
</evidence>
<evidence type="ECO:0000313" key="14">
    <source>
        <dbReference type="EMBL" id="RAV78901.1"/>
    </source>
</evidence>
<gene>
    <name evidence="13 14" type="primary">addA</name>
    <name evidence="14" type="ORF">DBT54_06335</name>
</gene>
<dbReference type="Proteomes" id="UP000251923">
    <property type="component" value="Unassembled WGS sequence"/>
</dbReference>
<dbReference type="Pfam" id="PF13361">
    <property type="entry name" value="UvrD_C"/>
    <property type="match status" value="1"/>
</dbReference>
<dbReference type="InterPro" id="IPR014016">
    <property type="entry name" value="UvrD-like_ATP-bd"/>
</dbReference>
<dbReference type="Pfam" id="PF00580">
    <property type="entry name" value="UvrD-helicase"/>
    <property type="match status" value="1"/>
</dbReference>
<dbReference type="GO" id="GO:0003690">
    <property type="term" value="F:double-stranded DNA binding"/>
    <property type="evidence" value="ECO:0007669"/>
    <property type="project" value="UniProtKB-UniRule"/>
</dbReference>
<comment type="cofactor">
    <cofactor evidence="13">
        <name>Mg(2+)</name>
        <dbReference type="ChEBI" id="CHEBI:18420"/>
    </cofactor>
</comment>
<keyword evidence="7 13" id="KW-0067">ATP-binding</keyword>
<dbReference type="EMBL" id="QMHM01000010">
    <property type="protein sequence ID" value="RAV78901.1"/>
    <property type="molecule type" value="Genomic_DNA"/>
</dbReference>
<dbReference type="InterPro" id="IPR027417">
    <property type="entry name" value="P-loop_NTPase"/>
</dbReference>
<keyword evidence="5 13" id="KW-0347">Helicase</keyword>
<dbReference type="GO" id="GO:0043138">
    <property type="term" value="F:3'-5' DNA helicase activity"/>
    <property type="evidence" value="ECO:0007669"/>
    <property type="project" value="UniProtKB-UniRule"/>
</dbReference>
<comment type="catalytic activity">
    <reaction evidence="11 13">
        <text>Couples ATP hydrolysis with the unwinding of duplex DNA by translocating in the 3'-5' direction.</text>
        <dbReference type="EC" id="5.6.2.4"/>
    </reaction>
</comment>
<dbReference type="GO" id="GO:0005524">
    <property type="term" value="F:ATP binding"/>
    <property type="evidence" value="ECO:0007669"/>
    <property type="project" value="UniProtKB-UniRule"/>
</dbReference>
<dbReference type="NCBIfam" id="TIGR02785">
    <property type="entry name" value="addA_Gpos"/>
    <property type="match status" value="1"/>
</dbReference>
<dbReference type="SUPFAM" id="SSF52980">
    <property type="entry name" value="Restriction endonuclease-like"/>
    <property type="match status" value="1"/>
</dbReference>
<evidence type="ECO:0000256" key="4">
    <source>
        <dbReference type="ARBA" id="ARBA00022801"/>
    </source>
</evidence>
<dbReference type="InterPro" id="IPR014017">
    <property type="entry name" value="DNA_helicase_UvrD-like_C"/>
</dbReference>
<comment type="subunit">
    <text evidence="13">Heterodimer of AddA and AddB/RexB.</text>
</comment>
<evidence type="ECO:0000256" key="13">
    <source>
        <dbReference type="HAMAP-Rule" id="MF_01451"/>
    </source>
</evidence>
<evidence type="ECO:0000313" key="15">
    <source>
        <dbReference type="Proteomes" id="UP000251923"/>
    </source>
</evidence>
<sequence length="1284" mass="149942">MRVTIPIKPQNATYTDQQWSAIHLNQHNLLLSASAGSGKTRVLVERIINQVKSGRKLSELLVVTFTELAAKEMKERIEKSLKDEINRELDTQKRLHLQREVQALPQANISTIDAFCRQVINRYYYLIDLDPKFRLVTDETEWLLFYEKVWKKLKEDLLDSESDIYSQYHDDFIILSNNYSDGRQASDDKLSQLIFDLYNKARSHANPIGWLQDSLKYYQADKTYSQSNFYRQELVPYLSQLLENRYIKAFTAYEESIPNQGLEGDERGEGIQKLIAGIQEQKQFFIHLKDLLENKDYQAAYKHFNNRPKFAFINYKVKAKSPAMDQKKALRSAYSQLLKDLQLNAKINQTDLYKFLAFDEETTNKMLEKSYDLASAIVHLCQLFIDRMQAKMLEEKQLDFQAIELYTYQILSPTDPDKNEALLYYQSRFKEVMVDEYQDVNGLQEAIIQAVSQEDRSHNRFMVGDVKQSIYRFRYADPKLFMDKYQRYANFDDQTPPFEEPSYRINLAENFRSRPEILSFVNFVFSQLMDEKIGGVDYLSEGQLSVGATWYPDLEGYETEVLLVEENEDYRQSLDSNQELSRTELQAEVIAQKITSLMQKGFKIYDKDAISEDKMRPLRYSDIVILGSNRTFYQGLENIFSQYDIPIMQDKKQNYFQRTEIMTMVELLKLIDNPYQDIPLAAVLRSPIIGLTEPEMAQIRMAEREGTYFEAVQSYIESHQNEKDNDLFNKLQQLLDWLQFWRSFTKEHSIAQLIWQIYQDTGYLDYVSGMTNGLQRESNLHGLYKRAYDFEENQFKGLFQFIRFIEKMQEREKDLESPQTIDLNQNAVQLMTVHASKGLEFPVVFYFNMAKGFNVDDLKNELLINDQIGIGVKVKDRFNGISYSNPIRLLAEHYERLELSAEEQRKLYVALTRAEQKLYLVGATEDQDKTFDQWIKWADLSQKNQVIDESLCAISSQSDNIQKWIGTTIVRHPDFRNKSHYDQAAQSSYQSVTTDFHIHVVNEEELLTQTAFQNIQLAPEKVSVKEEDPQTEIISSPLDYDYPYREASQTSSYQSVSELKRLFEEPEDERQVQWSYSKSQSEAVQGLRFTPSHYPAPEFIQSQAEHSPSEHGSAIHLLLQAIDLKVMPSFDSLVASYKGLVDKGLLEESSLSDADLQQLLAFFETTMGKRIIHPKSQVYREQPFSYLLPYRQLKSSTGLAPNDKVLIHGIIDGFLIDENNQVWLFDYKTDHIGYLPAKEQRQVLLKRYRVQMSLYKKALTSILERPVDYAVLIALDSLETFPVE</sequence>
<comment type="catalytic activity">
    <reaction evidence="12 13">
        <text>ATP + H2O = ADP + phosphate + H(+)</text>
        <dbReference type="Rhea" id="RHEA:13065"/>
        <dbReference type="ChEBI" id="CHEBI:15377"/>
        <dbReference type="ChEBI" id="CHEBI:15378"/>
        <dbReference type="ChEBI" id="CHEBI:30616"/>
        <dbReference type="ChEBI" id="CHEBI:43474"/>
        <dbReference type="ChEBI" id="CHEBI:456216"/>
        <dbReference type="EC" id="5.6.2.4"/>
    </reaction>
</comment>
<keyword evidence="1 13" id="KW-0540">Nuclease</keyword>
<evidence type="ECO:0000256" key="10">
    <source>
        <dbReference type="ARBA" id="ARBA00023235"/>
    </source>
</evidence>
<evidence type="ECO:0000256" key="5">
    <source>
        <dbReference type="ARBA" id="ARBA00022806"/>
    </source>
</evidence>
<keyword evidence="10 13" id="KW-0413">Isomerase</keyword>
<keyword evidence="8 13" id="KW-0238">DNA-binding</keyword>
<dbReference type="InterPro" id="IPR011335">
    <property type="entry name" value="Restrct_endonuc-II-like"/>
</dbReference>
<dbReference type="GO" id="GO:0005829">
    <property type="term" value="C:cytosol"/>
    <property type="evidence" value="ECO:0007669"/>
    <property type="project" value="TreeGrafter"/>
</dbReference>
<evidence type="ECO:0000256" key="11">
    <source>
        <dbReference type="ARBA" id="ARBA00034617"/>
    </source>
</evidence>
<dbReference type="Gene3D" id="3.90.320.10">
    <property type="match status" value="1"/>
</dbReference>
<keyword evidence="2 13" id="KW-0547">Nucleotide-binding</keyword>
<dbReference type="PROSITE" id="PS51217">
    <property type="entry name" value="UVRD_HELICASE_CTER"/>
    <property type="match status" value="1"/>
</dbReference>
<dbReference type="GO" id="GO:0008408">
    <property type="term" value="F:3'-5' exonuclease activity"/>
    <property type="evidence" value="ECO:0007669"/>
    <property type="project" value="UniProtKB-UniRule"/>
</dbReference>
<evidence type="ECO:0000256" key="3">
    <source>
        <dbReference type="ARBA" id="ARBA00022763"/>
    </source>
</evidence>
<dbReference type="GO" id="GO:0033202">
    <property type="term" value="C:DNA helicase complex"/>
    <property type="evidence" value="ECO:0007669"/>
    <property type="project" value="TreeGrafter"/>
</dbReference>
<dbReference type="InterPro" id="IPR000212">
    <property type="entry name" value="DNA_helicase_UvrD/REP"/>
</dbReference>
<keyword evidence="6 13" id="KW-0269">Exonuclease</keyword>
<keyword evidence="3 13" id="KW-0227">DNA damage</keyword>
<dbReference type="InterPro" id="IPR011604">
    <property type="entry name" value="PDDEXK-like_dom_sf"/>
</dbReference>
<dbReference type="InterPro" id="IPR014152">
    <property type="entry name" value="AddA"/>
</dbReference>
<organism evidence="14 15">
    <name type="scientific">Aerococcus urinae</name>
    <dbReference type="NCBI Taxonomy" id="1376"/>
    <lineage>
        <taxon>Bacteria</taxon>
        <taxon>Bacillati</taxon>
        <taxon>Bacillota</taxon>
        <taxon>Bacilli</taxon>
        <taxon>Lactobacillales</taxon>
        <taxon>Aerococcaceae</taxon>
        <taxon>Aerococcus</taxon>
    </lineage>
</organism>
<comment type="similarity">
    <text evidence="13">Belongs to the helicase family. AddA subfamily.</text>
</comment>
<protein>
    <recommendedName>
        <fullName evidence="13">ATP-dependent helicase/nuclease subunit A</fullName>
        <ecNumber evidence="13">3.1.-.-</ecNumber>
        <ecNumber evidence="13">5.6.2.4</ecNumber>
    </recommendedName>
    <alternativeName>
        <fullName evidence="13">ATP-dependent helicase/nuclease AddA</fullName>
    </alternativeName>
    <alternativeName>
        <fullName evidence="13">DNA 3'-5' helicase AddA</fullName>
    </alternativeName>
</protein>
<dbReference type="PANTHER" id="PTHR11070:SF48">
    <property type="entry name" value="ATP-DEPENDENT HELICASE_NUCLEASE SUBUNIT A"/>
    <property type="match status" value="1"/>
</dbReference>
<dbReference type="PANTHER" id="PTHR11070">
    <property type="entry name" value="UVRD / RECB / PCRA DNA HELICASE FAMILY MEMBER"/>
    <property type="match status" value="1"/>
</dbReference>
<dbReference type="GO" id="GO:0000724">
    <property type="term" value="P:double-strand break repair via homologous recombination"/>
    <property type="evidence" value="ECO:0007669"/>
    <property type="project" value="UniProtKB-UniRule"/>
</dbReference>
<keyword evidence="9 13" id="KW-0234">DNA repair</keyword>
<comment type="function">
    <text evidence="13">The heterodimer acts as both an ATP-dependent DNA helicase and an ATP-dependent, dual-direction single-stranded exonuclease. Recognizes the chi site generating a DNA molecule suitable for the initiation of homologous recombination. The AddA nuclease domain is required for chi fragment generation; this subunit has the helicase and 3' -&gt; 5' nuclease activities.</text>
</comment>
<dbReference type="PROSITE" id="PS51198">
    <property type="entry name" value="UVRD_HELICASE_ATP_BIND"/>
    <property type="match status" value="1"/>
</dbReference>
<evidence type="ECO:0000256" key="9">
    <source>
        <dbReference type="ARBA" id="ARBA00023204"/>
    </source>
</evidence>
<dbReference type="EC" id="3.1.-.-" evidence="13"/>
<evidence type="ECO:0000256" key="2">
    <source>
        <dbReference type="ARBA" id="ARBA00022741"/>
    </source>
</evidence>
<accession>A0A2I1LAS0</accession>